<dbReference type="InterPro" id="IPR012318">
    <property type="entry name" value="HTH_CRP"/>
</dbReference>
<keyword evidence="1" id="KW-0805">Transcription regulation</keyword>
<dbReference type="EMBL" id="FXTC01000005">
    <property type="protein sequence ID" value="SMO72618.1"/>
    <property type="molecule type" value="Genomic_DNA"/>
</dbReference>
<dbReference type="PROSITE" id="PS50042">
    <property type="entry name" value="CNMP_BINDING_3"/>
    <property type="match status" value="1"/>
</dbReference>
<organism evidence="5 6">
    <name type="scientific">Chryseobacterium rhizoplanae</name>
    <dbReference type="NCBI Taxonomy" id="1609531"/>
    <lineage>
        <taxon>Bacteria</taxon>
        <taxon>Pseudomonadati</taxon>
        <taxon>Bacteroidota</taxon>
        <taxon>Flavobacteriia</taxon>
        <taxon>Flavobacteriales</taxon>
        <taxon>Weeksellaceae</taxon>
        <taxon>Chryseobacterium group</taxon>
        <taxon>Chryseobacterium</taxon>
    </lineage>
</organism>
<dbReference type="InterPro" id="IPR018490">
    <property type="entry name" value="cNMP-bd_dom_sf"/>
</dbReference>
<evidence type="ECO:0000313" key="5">
    <source>
        <dbReference type="EMBL" id="SMO72618.1"/>
    </source>
</evidence>
<dbReference type="PRINTS" id="PR00034">
    <property type="entry name" value="HTHCRP"/>
</dbReference>
<dbReference type="InterPro" id="IPR014710">
    <property type="entry name" value="RmlC-like_jellyroll"/>
</dbReference>
<dbReference type="InterPro" id="IPR050397">
    <property type="entry name" value="Env_Response_Regulators"/>
</dbReference>
<dbReference type="GO" id="GO:0003700">
    <property type="term" value="F:DNA-binding transcription factor activity"/>
    <property type="evidence" value="ECO:0007669"/>
    <property type="project" value="TreeGrafter"/>
</dbReference>
<sequence length="197" mass="23009">MIIDEDLLLAKGEIRYYKPNELIFCEDEFPFYYYQIINGKVKLNSYKEEGKEFIHNIFSDGQSFGEYTLFAEKPYPMNAETVTQSSIVRLPKQAFLELVGQSTELLSVMVKNLSHGMYDECIIKKYLTSLSPVVKIRGLLDYLKSFQKKKFIYSFKIPLTRKQIACLTGLCEETVIRTLKKMEKDKIVTIRNGKIFY</sequence>
<dbReference type="Pfam" id="PF13545">
    <property type="entry name" value="HTH_Crp_2"/>
    <property type="match status" value="1"/>
</dbReference>
<dbReference type="Proteomes" id="UP000316916">
    <property type="component" value="Unassembled WGS sequence"/>
</dbReference>
<dbReference type="Pfam" id="PF00027">
    <property type="entry name" value="cNMP_binding"/>
    <property type="match status" value="1"/>
</dbReference>
<dbReference type="Gene3D" id="2.60.120.10">
    <property type="entry name" value="Jelly Rolls"/>
    <property type="match status" value="1"/>
</dbReference>
<keyword evidence="2" id="KW-0238">DNA-binding</keyword>
<name>A0A521DLW3_9FLAO</name>
<dbReference type="GO" id="GO:0003677">
    <property type="term" value="F:DNA binding"/>
    <property type="evidence" value="ECO:0007669"/>
    <property type="project" value="UniProtKB-KW"/>
</dbReference>
<evidence type="ECO:0000256" key="2">
    <source>
        <dbReference type="ARBA" id="ARBA00023125"/>
    </source>
</evidence>
<dbReference type="SMART" id="SM00100">
    <property type="entry name" value="cNMP"/>
    <property type="match status" value="1"/>
</dbReference>
<dbReference type="Gene3D" id="1.10.10.10">
    <property type="entry name" value="Winged helix-like DNA-binding domain superfamily/Winged helix DNA-binding domain"/>
    <property type="match status" value="1"/>
</dbReference>
<dbReference type="InterPro" id="IPR036390">
    <property type="entry name" value="WH_DNA-bd_sf"/>
</dbReference>
<proteinExistence type="predicted"/>
<accession>A0A521DLW3</accession>
<keyword evidence="3" id="KW-0804">Transcription</keyword>
<evidence type="ECO:0000259" key="4">
    <source>
        <dbReference type="PROSITE" id="PS50042"/>
    </source>
</evidence>
<evidence type="ECO:0000256" key="3">
    <source>
        <dbReference type="ARBA" id="ARBA00023163"/>
    </source>
</evidence>
<reference evidence="5 6" key="1">
    <citation type="submission" date="2017-05" db="EMBL/GenBank/DDBJ databases">
        <authorList>
            <person name="Varghese N."/>
            <person name="Submissions S."/>
        </authorList>
    </citation>
    <scope>NUCLEOTIDE SEQUENCE [LARGE SCALE GENOMIC DNA]</scope>
    <source>
        <strain evidence="5 6">DSM 29371</strain>
    </source>
</reference>
<feature type="domain" description="Cyclic nucleotide-binding" evidence="4">
    <location>
        <begin position="15"/>
        <end position="116"/>
    </location>
</feature>
<dbReference type="PANTHER" id="PTHR24567:SF26">
    <property type="entry name" value="REGULATORY PROTEIN YEIL"/>
    <property type="match status" value="1"/>
</dbReference>
<dbReference type="SUPFAM" id="SSF51206">
    <property type="entry name" value="cAMP-binding domain-like"/>
    <property type="match status" value="1"/>
</dbReference>
<keyword evidence="6" id="KW-1185">Reference proteome</keyword>
<dbReference type="PANTHER" id="PTHR24567">
    <property type="entry name" value="CRP FAMILY TRANSCRIPTIONAL REGULATORY PROTEIN"/>
    <property type="match status" value="1"/>
</dbReference>
<dbReference type="RefSeq" id="WP_142718461.1">
    <property type="nucleotide sequence ID" value="NZ_FXTC01000005.1"/>
</dbReference>
<dbReference type="CDD" id="cd00038">
    <property type="entry name" value="CAP_ED"/>
    <property type="match status" value="1"/>
</dbReference>
<dbReference type="SUPFAM" id="SSF46785">
    <property type="entry name" value="Winged helix' DNA-binding domain"/>
    <property type="match status" value="1"/>
</dbReference>
<protein>
    <submittedName>
        <fullName evidence="5">cAMP-binding domain of CRP or a regulatory subunit of cAMP-dependent protein kinases</fullName>
    </submittedName>
</protein>
<dbReference type="InterPro" id="IPR036388">
    <property type="entry name" value="WH-like_DNA-bd_sf"/>
</dbReference>
<evidence type="ECO:0000313" key="6">
    <source>
        <dbReference type="Proteomes" id="UP000316916"/>
    </source>
</evidence>
<evidence type="ECO:0000256" key="1">
    <source>
        <dbReference type="ARBA" id="ARBA00023015"/>
    </source>
</evidence>
<dbReference type="InterPro" id="IPR000595">
    <property type="entry name" value="cNMP-bd_dom"/>
</dbReference>
<dbReference type="AlphaFoldDB" id="A0A521DLW3"/>
<dbReference type="GO" id="GO:0005829">
    <property type="term" value="C:cytosol"/>
    <property type="evidence" value="ECO:0007669"/>
    <property type="project" value="TreeGrafter"/>
</dbReference>
<gene>
    <name evidence="5" type="ORF">SAMN06265171_105252</name>
</gene>